<evidence type="ECO:0000313" key="4">
    <source>
        <dbReference type="EMBL" id="EFH85729.1"/>
    </source>
</evidence>
<dbReference type="eggNOG" id="COG3335">
    <property type="taxonomic scope" value="Bacteria"/>
</dbReference>
<keyword evidence="5" id="KW-1185">Reference proteome</keyword>
<dbReference type="SUPFAM" id="SSF46689">
    <property type="entry name" value="Homeodomain-like"/>
    <property type="match status" value="1"/>
</dbReference>
<dbReference type="Pfam" id="PF13358">
    <property type="entry name" value="DDE_3"/>
    <property type="match status" value="1"/>
</dbReference>
<dbReference type="AlphaFoldDB" id="D6TQ81"/>
<evidence type="ECO:0000313" key="5">
    <source>
        <dbReference type="Proteomes" id="UP000004508"/>
    </source>
</evidence>
<dbReference type="Proteomes" id="UP000004508">
    <property type="component" value="Unassembled WGS sequence"/>
</dbReference>
<organism evidence="4 5">
    <name type="scientific">Ktedonobacter racemifer DSM 44963</name>
    <dbReference type="NCBI Taxonomy" id="485913"/>
    <lineage>
        <taxon>Bacteria</taxon>
        <taxon>Bacillati</taxon>
        <taxon>Chloroflexota</taxon>
        <taxon>Ktedonobacteria</taxon>
        <taxon>Ktedonobacterales</taxon>
        <taxon>Ktedonobacteraceae</taxon>
        <taxon>Ktedonobacter</taxon>
    </lineage>
</organism>
<dbReference type="InterPro" id="IPR038717">
    <property type="entry name" value="Tc1-like_DDE_dom"/>
</dbReference>
<gene>
    <name evidence="3" type="ORF">Krac_4799</name>
    <name evidence="4" type="ORF">Krac_6962</name>
</gene>
<name>D6TQ81_KTERA</name>
<dbReference type="Gene3D" id="3.30.420.10">
    <property type="entry name" value="Ribonuclease H-like superfamily/Ribonuclease H"/>
    <property type="match status" value="1"/>
</dbReference>
<feature type="domain" description="Tc1-like transposase DDE" evidence="2">
    <location>
        <begin position="212"/>
        <end position="379"/>
    </location>
</feature>
<comment type="caution">
    <text evidence="4">The sequence shown here is derived from an EMBL/GenBank/DDBJ whole genome shotgun (WGS) entry which is preliminary data.</text>
</comment>
<evidence type="ECO:0000256" key="1">
    <source>
        <dbReference type="SAM" id="MobiDB-lite"/>
    </source>
</evidence>
<accession>D6TQ81</accession>
<dbReference type="InParanoid" id="D6TQ81"/>
<dbReference type="InterPro" id="IPR036397">
    <property type="entry name" value="RNaseH_sf"/>
</dbReference>
<evidence type="ECO:0000259" key="2">
    <source>
        <dbReference type="Pfam" id="PF13358"/>
    </source>
</evidence>
<dbReference type="Pfam" id="PF13565">
    <property type="entry name" value="HTH_32"/>
    <property type="match status" value="1"/>
</dbReference>
<proteinExistence type="predicted"/>
<dbReference type="RefSeq" id="WP_007909441.1">
    <property type="nucleotide sequence ID" value="NZ_ADVG01000002.1"/>
</dbReference>
<dbReference type="eggNOG" id="COG3415">
    <property type="taxonomic scope" value="Bacteria"/>
</dbReference>
<sequence>MIHERTLQEPHGMSHPITQPLRPLTDAERSELTRISHAPSERLNRHQRAVALLAIEAGKNLTDAAKAAGWKTPKTVARLIRRFHERGLVALDDLPRRGHPRSYGSTERTRIVQELRRHPLRKEDGTATWSLATLRRALREAPDGLPRVSTFTILYTLHEAGYSWQKSRTWCETGKTLRKKDGRVEESYDEYTQEKTAVIERAYLIGEQLGFQVWCEDEAGPYQTIPQPGSSWQVENRPARQAHQYLRGETAKLLTLFRPATGELRAEVVQQSTNAILHPWLQRELTDILKQCPPAPETVPTGRRWQDWDIYPAAEQLDRFFPPVRILLIWDNLAGHKSHSLVQWCAEHGILLLSTPNAGSWLNMAESVQRIIKRRALQGYHTYDVEILKQWLTDAVAGWNRRPTPFIWGGKRHARRDRAYARRHRVGGSGATAAYVIPRRLRSVRYYRKAA</sequence>
<dbReference type="GO" id="GO:0003676">
    <property type="term" value="F:nucleic acid binding"/>
    <property type="evidence" value="ECO:0007669"/>
    <property type="project" value="InterPro"/>
</dbReference>
<dbReference type="InterPro" id="IPR012337">
    <property type="entry name" value="RNaseH-like_sf"/>
</dbReference>
<feature type="region of interest" description="Disordered" evidence="1">
    <location>
        <begin position="1"/>
        <end position="21"/>
    </location>
</feature>
<dbReference type="EMBL" id="ADVG01000003">
    <property type="protein sequence ID" value="EFH83803.1"/>
    <property type="molecule type" value="Genomic_DNA"/>
</dbReference>
<dbReference type="STRING" id="485913.Krac_4799"/>
<dbReference type="EMBL" id="ADVG01000002">
    <property type="protein sequence ID" value="EFH85729.1"/>
    <property type="molecule type" value="Genomic_DNA"/>
</dbReference>
<reference evidence="4 5" key="1">
    <citation type="journal article" date="2011" name="Stand. Genomic Sci.">
        <title>Non-contiguous finished genome sequence and contextual data of the filamentous soil bacterium Ktedonobacter racemifer type strain (SOSP1-21).</title>
        <authorList>
            <person name="Chang Y.J."/>
            <person name="Land M."/>
            <person name="Hauser L."/>
            <person name="Chertkov O."/>
            <person name="Del Rio T.G."/>
            <person name="Nolan M."/>
            <person name="Copeland A."/>
            <person name="Tice H."/>
            <person name="Cheng J.F."/>
            <person name="Lucas S."/>
            <person name="Han C."/>
            <person name="Goodwin L."/>
            <person name="Pitluck S."/>
            <person name="Ivanova N."/>
            <person name="Ovchinikova G."/>
            <person name="Pati A."/>
            <person name="Chen A."/>
            <person name="Palaniappan K."/>
            <person name="Mavromatis K."/>
            <person name="Liolios K."/>
            <person name="Brettin T."/>
            <person name="Fiebig A."/>
            <person name="Rohde M."/>
            <person name="Abt B."/>
            <person name="Goker M."/>
            <person name="Detter J.C."/>
            <person name="Woyke T."/>
            <person name="Bristow J."/>
            <person name="Eisen J.A."/>
            <person name="Markowitz V."/>
            <person name="Hugenholtz P."/>
            <person name="Kyrpides N.C."/>
            <person name="Klenk H.P."/>
            <person name="Lapidus A."/>
        </authorList>
    </citation>
    <scope>NUCLEOTIDE SEQUENCE [LARGE SCALE GENOMIC DNA]</scope>
    <source>
        <strain evidence="5">DSM 44963</strain>
        <strain evidence="4">SOSP1-21</strain>
    </source>
</reference>
<protein>
    <submittedName>
        <fullName evidence="4">Integrase catalytic region</fullName>
    </submittedName>
</protein>
<dbReference type="InterPro" id="IPR009057">
    <property type="entry name" value="Homeodomain-like_sf"/>
</dbReference>
<evidence type="ECO:0000313" key="3">
    <source>
        <dbReference type="EMBL" id="EFH83803.1"/>
    </source>
</evidence>
<dbReference type="SUPFAM" id="SSF53098">
    <property type="entry name" value="Ribonuclease H-like"/>
    <property type="match status" value="1"/>
</dbReference>